<dbReference type="EMBL" id="GGEC01039900">
    <property type="protein sequence ID" value="MBX20384.1"/>
    <property type="molecule type" value="Transcribed_RNA"/>
</dbReference>
<dbReference type="GO" id="GO:0016301">
    <property type="term" value="F:kinase activity"/>
    <property type="evidence" value="ECO:0007669"/>
    <property type="project" value="UniProtKB-KW"/>
</dbReference>
<keyword evidence="1" id="KW-0808">Transferase</keyword>
<evidence type="ECO:0000313" key="1">
    <source>
        <dbReference type="EMBL" id="MBX20380.1"/>
    </source>
</evidence>
<accession>A0A2P2LQZ6</accession>
<sequence length="73" mass="7970">MHSSYDSSLTFLSFFPCQSLNWHNWFGDIDLLVVAIQLANTILQPASSLHISPAAQLFLNFGVLGGSTALVFV</sequence>
<reference evidence="2" key="1">
    <citation type="submission" date="2018-02" db="EMBL/GenBank/DDBJ databases">
        <title>Rhizophora mucronata_Transcriptome.</title>
        <authorList>
            <person name="Meera S.P."/>
            <person name="Sreeshan A."/>
            <person name="Augustine A."/>
        </authorList>
    </citation>
    <scope>NUCLEOTIDE SEQUENCE</scope>
    <source>
        <tissue evidence="2">Leaf</tissue>
    </source>
</reference>
<dbReference type="EMBL" id="GGEC01039896">
    <property type="protein sequence ID" value="MBX20380.1"/>
    <property type="molecule type" value="Transcribed_RNA"/>
</dbReference>
<keyword evidence="1" id="KW-0418">Kinase</keyword>
<name>A0A2P2LQZ6_RHIMU</name>
<proteinExistence type="predicted"/>
<dbReference type="AlphaFoldDB" id="A0A2P2LQZ6"/>
<organism evidence="2">
    <name type="scientific">Rhizophora mucronata</name>
    <name type="common">Asiatic mangrove</name>
    <dbReference type="NCBI Taxonomy" id="61149"/>
    <lineage>
        <taxon>Eukaryota</taxon>
        <taxon>Viridiplantae</taxon>
        <taxon>Streptophyta</taxon>
        <taxon>Embryophyta</taxon>
        <taxon>Tracheophyta</taxon>
        <taxon>Spermatophyta</taxon>
        <taxon>Magnoliopsida</taxon>
        <taxon>eudicotyledons</taxon>
        <taxon>Gunneridae</taxon>
        <taxon>Pentapetalae</taxon>
        <taxon>rosids</taxon>
        <taxon>fabids</taxon>
        <taxon>Malpighiales</taxon>
        <taxon>Rhizophoraceae</taxon>
        <taxon>Rhizophora</taxon>
    </lineage>
</organism>
<protein>
    <submittedName>
        <fullName evidence="1">Serine/threonine-protein kinase rio2</fullName>
    </submittedName>
</protein>
<evidence type="ECO:0000313" key="2">
    <source>
        <dbReference type="EMBL" id="MBX20384.1"/>
    </source>
</evidence>